<reference evidence="2" key="3">
    <citation type="submission" date="2021-06" db="EMBL/GenBank/DDBJ databases">
        <title>Genomic Description and Analysis of Intracellular Bacteria, Candidatus Berkiella cookevillensis and Candidatus Berkiella aquae.</title>
        <authorList>
            <person name="Kidane D.T."/>
            <person name="Mehari Y.T."/>
            <person name="Rice F.C."/>
            <person name="Arivett B.A."/>
            <person name="Farone A.L."/>
            <person name="Berk S.G."/>
            <person name="Farone M.B."/>
        </authorList>
    </citation>
    <scope>NUCLEOTIDE SEQUENCE</scope>
    <source>
        <strain evidence="2">CC99</strain>
    </source>
</reference>
<evidence type="ECO:0000313" key="2">
    <source>
        <dbReference type="EMBL" id="MCS5708286.1"/>
    </source>
</evidence>
<protein>
    <recommendedName>
        <fullName evidence="4">Ankyrin repeats (3 copies)</fullName>
    </recommendedName>
</protein>
<evidence type="ECO:0000313" key="1">
    <source>
        <dbReference type="EMBL" id="KRG20136.1"/>
    </source>
</evidence>
<dbReference type="AlphaFoldDB" id="A0A0Q9YVN8"/>
<dbReference type="RefSeq" id="WP_057623017.1">
    <property type="nucleotide sequence ID" value="NZ_LKHV02000001.1"/>
</dbReference>
<keyword evidence="3" id="KW-1185">Reference proteome</keyword>
<dbReference type="Proteomes" id="UP000051494">
    <property type="component" value="Unassembled WGS sequence"/>
</dbReference>
<name>A0A0Q9YVN8_9GAMM</name>
<gene>
    <name evidence="1" type="ORF">CC99x_00357</name>
    <name evidence="2" type="ORF">CC99x_005145</name>
</gene>
<comment type="caution">
    <text evidence="1">The sequence shown here is derived from an EMBL/GenBank/DDBJ whole genome shotgun (WGS) entry which is preliminary data.</text>
</comment>
<reference evidence="2" key="2">
    <citation type="journal article" date="2016" name="Genome Announc.">
        <title>Draft Genome Sequences of Two Novel Amoeba-Resistant Intranuclear Bacteria, 'Candidatus Berkiella cookevillensis' and 'Candidatus Berkiella aquae'.</title>
        <authorList>
            <person name="Mehari Y.T."/>
            <person name="Arivett B.A."/>
            <person name="Farone A.L."/>
            <person name="Gunderson J.H."/>
            <person name="Farone M.B."/>
        </authorList>
    </citation>
    <scope>NUCLEOTIDE SEQUENCE</scope>
    <source>
        <strain evidence="2">CC99</strain>
    </source>
</reference>
<dbReference type="STRING" id="437022.CC99x_00357"/>
<evidence type="ECO:0000313" key="3">
    <source>
        <dbReference type="Proteomes" id="UP000051494"/>
    </source>
</evidence>
<dbReference type="OrthoDB" id="9803562at2"/>
<organism evidence="1">
    <name type="scientific">Candidatus Berkiella cookevillensis</name>
    <dbReference type="NCBI Taxonomy" id="437022"/>
    <lineage>
        <taxon>Bacteria</taxon>
        <taxon>Pseudomonadati</taxon>
        <taxon>Pseudomonadota</taxon>
        <taxon>Gammaproteobacteria</taxon>
        <taxon>Candidatus Berkiellales</taxon>
        <taxon>Candidatus Berkiellaceae</taxon>
        <taxon>Candidatus Berkiella</taxon>
    </lineage>
</organism>
<dbReference type="EMBL" id="LKHV01000001">
    <property type="protein sequence ID" value="KRG20136.1"/>
    <property type="molecule type" value="Genomic_DNA"/>
</dbReference>
<dbReference type="EMBL" id="LKHV02000001">
    <property type="protein sequence ID" value="MCS5708286.1"/>
    <property type="molecule type" value="Genomic_DNA"/>
</dbReference>
<proteinExistence type="predicted"/>
<evidence type="ECO:0008006" key="4">
    <source>
        <dbReference type="Google" id="ProtNLM"/>
    </source>
</evidence>
<reference evidence="1" key="1">
    <citation type="submission" date="2015-09" db="EMBL/GenBank/DDBJ databases">
        <title>Draft Genome Sequences of Two Novel Amoeba-resistant Intranuclear Bacteria, Candidatus Berkiella cookevillensis and Candidatus Berkiella aquae.</title>
        <authorList>
            <person name="Mehari Y.T."/>
            <person name="Arivett B.A."/>
            <person name="Farone A.L."/>
            <person name="Gunderson J.H."/>
            <person name="Farone M.B."/>
        </authorList>
    </citation>
    <scope>NUCLEOTIDE SEQUENCE [LARGE SCALE GENOMIC DNA]</scope>
    <source>
        <strain evidence="1">CC99</strain>
    </source>
</reference>
<sequence length="595" mass="68408">MSYKIRALLAAENQLFDRIMSLCEKKYGHIKVSNKFDELGVNAPHKTILGIVHEVLKLKNYIKNPASKSKISADMILSLANKNVSHILMSLGKAAQENKSLQNDKDYHLIIGFLLILSTHLAMNSIALHAKTLQKNEEYIRLMLKGGTQWVWSYERDCMALVLDKALQNFKKTISAYYLEMFSVFYEDFKLPHLSLGMMRALVENRTTEANQFDLAFNGEVVGEENPALVRITSINDSVLEYLSIELNNIFYAKSLIARRQFMVYLNHEQGNILYLDAFYDQKSHKLIIICGNIDSIDMQHQFLEKLSRKLAAQEIDASIYSVFFKDLSSKSEHVPFFSYYMMKASSKMAFDQKLSTLLKPICPMDNLSEVPYVTWVICEDLSKALDTIYVKQDEYMYRQMLNISLLGPMWSKACEKYFSMGRLDMKVENLEKIKERYGANSLSQAIRRGAAGKHSIAEFRALLQIGKADEMNKRDDTPSSRKSALHHAVINQKLKRALLLSEKRADTVSKDFQKKSARDYFEGLPLNSPLKENTALCYYFEHQKPMFLWPKTKVGNNEGAKPKNTFMISAPIKMKAEKQEKESLLEIDFSKFKI</sequence>
<accession>A0A0Q9YVN8</accession>